<evidence type="ECO:0000313" key="2">
    <source>
        <dbReference type="RefSeq" id="XP_056690318.1"/>
    </source>
</evidence>
<reference evidence="1" key="1">
    <citation type="journal article" date="2021" name="Nat. Commun.">
        <title>Genomic analyses provide insights into spinach domestication and the genetic basis of agronomic traits.</title>
        <authorList>
            <person name="Cai X."/>
            <person name="Sun X."/>
            <person name="Xu C."/>
            <person name="Sun H."/>
            <person name="Wang X."/>
            <person name="Ge C."/>
            <person name="Zhang Z."/>
            <person name="Wang Q."/>
            <person name="Fei Z."/>
            <person name="Jiao C."/>
            <person name="Wang Q."/>
        </authorList>
    </citation>
    <scope>NUCLEOTIDE SEQUENCE [LARGE SCALE GENOMIC DNA]</scope>
    <source>
        <strain evidence="1">cv. Varoflay</strain>
    </source>
</reference>
<evidence type="ECO:0000313" key="1">
    <source>
        <dbReference type="Proteomes" id="UP000813463"/>
    </source>
</evidence>
<name>A0ABM3R3Y1_SPIOL</name>
<gene>
    <name evidence="2" type="primary">LOC110798835</name>
</gene>
<dbReference type="Proteomes" id="UP000813463">
    <property type="component" value="Chromosome 1"/>
</dbReference>
<dbReference type="InterPro" id="IPR012340">
    <property type="entry name" value="NA-bd_OB-fold"/>
</dbReference>
<keyword evidence="1" id="KW-1185">Reference proteome</keyword>
<dbReference type="PANTHER" id="PTHR47165">
    <property type="entry name" value="OS03G0429900 PROTEIN"/>
    <property type="match status" value="1"/>
</dbReference>
<evidence type="ECO:0008006" key="3">
    <source>
        <dbReference type="Google" id="ProtNLM"/>
    </source>
</evidence>
<organism evidence="1 2">
    <name type="scientific">Spinacia oleracea</name>
    <name type="common">Spinach</name>
    <dbReference type="NCBI Taxonomy" id="3562"/>
    <lineage>
        <taxon>Eukaryota</taxon>
        <taxon>Viridiplantae</taxon>
        <taxon>Streptophyta</taxon>
        <taxon>Embryophyta</taxon>
        <taxon>Tracheophyta</taxon>
        <taxon>Spermatophyta</taxon>
        <taxon>Magnoliopsida</taxon>
        <taxon>eudicotyledons</taxon>
        <taxon>Gunneridae</taxon>
        <taxon>Pentapetalae</taxon>
        <taxon>Caryophyllales</taxon>
        <taxon>Chenopodiaceae</taxon>
        <taxon>Chenopodioideae</taxon>
        <taxon>Anserineae</taxon>
        <taxon>Spinacia</taxon>
    </lineage>
</organism>
<dbReference type="PANTHER" id="PTHR47165:SF4">
    <property type="entry name" value="OS03G0429900 PROTEIN"/>
    <property type="match status" value="1"/>
</dbReference>
<sequence length="625" mass="71329">MATIHIPQNDESSTLDDFTSLHHELLHNEFLNALQSESVISLSEFRLFITHLDYQENLKRDSFIRDFEVASQTFVKRMGEVSNLLNESIRDASCRRDEFEANLPPMTHGIEELSIGNYIPTHSSLSECFDDGDEKLFAPFCFQVFKSILIERECKFAPQKEHHSPHWHRVVMHFMHTLPLVIAYVLSHEMCASAYDKLLRSLACYLLERYLSGINGHSRLHKESNAQIWRKLTTNGDIGSFTVPFFAITYTFAFSHAYIVQVCKMKHEHTFLDELNSTSRAYKVKVKVIEKGRLTKSPKKGVLYQHLLLKDDKVEAYKDVLVHKGGYEIADAPIRPSDQQWKRSEDELDFQMSFGRQTFVQLVNPEAGPILPDYRYLAYVPRVGDPDDRYDVLGVVLYVEEEAREIKTGQHRVALVREIFITDHGSEQPMVIFAWSDLAAADCEYLSPWAEKFKVVGFTSLRGTSHKGFSLSTSMSTVIIRDPIGARANALTDWALNHQDILANRQARVLDVRNPSPIRVIITLDDLNQKTNINTMQEERLWVKVVVPELDFDRVHAYIGCCNCGRRTDVPVGKAYTCTNCSHKGSMSCPRVTTNCDISDSTGTRSVTMFTSGTIPKKNQRSSNK</sequence>
<dbReference type="Gene3D" id="2.40.50.140">
    <property type="entry name" value="Nucleic acid-binding proteins"/>
    <property type="match status" value="2"/>
</dbReference>
<proteinExistence type="predicted"/>
<protein>
    <recommendedName>
        <fullName evidence="3">DUF223 domain-containing protein</fullName>
    </recommendedName>
</protein>
<dbReference type="GeneID" id="110798835"/>
<dbReference type="RefSeq" id="XP_056690318.1">
    <property type="nucleotide sequence ID" value="XM_056834340.1"/>
</dbReference>
<accession>A0ABM3R3Y1</accession>
<reference evidence="2" key="2">
    <citation type="submission" date="2025-08" db="UniProtKB">
        <authorList>
            <consortium name="RefSeq"/>
        </authorList>
    </citation>
    <scope>IDENTIFICATION</scope>
    <source>
        <tissue evidence="2">Leaf</tissue>
    </source>
</reference>